<comment type="caution">
    <text evidence="1">The sequence shown here is derived from an EMBL/GenBank/DDBJ whole genome shotgun (WGS) entry which is preliminary data.</text>
</comment>
<sequence>MKIYVNDCTETFMNIHQVQNQKELLIALADKCNELFQAYSTFRFYFVRVIKMGLPSPCEAKEDYHRYKGDKQYASVLRVEQSYIGKFEDELNDL</sequence>
<protein>
    <submittedName>
        <fullName evidence="1">Uncharacterized protein</fullName>
    </submittedName>
</protein>
<accession>A0A101M2A4</accession>
<evidence type="ECO:0000313" key="1">
    <source>
        <dbReference type="EMBL" id="KUM49741.1"/>
    </source>
</evidence>
<name>A0A101M2A4_PICGL</name>
<geneLocation type="mitochondrion" evidence="1"/>
<dbReference type="EMBL" id="LKAM01000002">
    <property type="protein sequence ID" value="KUM49741.1"/>
    <property type="molecule type" value="Genomic_DNA"/>
</dbReference>
<keyword evidence="1" id="KW-0496">Mitochondrion</keyword>
<gene>
    <name evidence="1" type="ORF">ABT39_MTgene2968</name>
</gene>
<proteinExistence type="predicted"/>
<dbReference type="AlphaFoldDB" id="A0A101M2A4"/>
<reference evidence="1" key="1">
    <citation type="journal article" date="2015" name="Genome Biol. Evol.">
        <title>Organellar Genomes of White Spruce (Picea glauca): Assembly and Annotation.</title>
        <authorList>
            <person name="Jackman S.D."/>
            <person name="Warren R.L."/>
            <person name="Gibb E.A."/>
            <person name="Vandervalk B.P."/>
            <person name="Mohamadi H."/>
            <person name="Chu J."/>
            <person name="Raymond A."/>
            <person name="Pleasance S."/>
            <person name="Coope R."/>
            <person name="Wildung M.R."/>
            <person name="Ritland C.E."/>
            <person name="Bousquet J."/>
            <person name="Jones S.J."/>
            <person name="Bohlmann J."/>
            <person name="Birol I."/>
        </authorList>
    </citation>
    <scope>NUCLEOTIDE SEQUENCE [LARGE SCALE GENOMIC DNA]</scope>
    <source>
        <tissue evidence="1">Flushing bud</tissue>
    </source>
</reference>
<organism evidence="1">
    <name type="scientific">Picea glauca</name>
    <name type="common">White spruce</name>
    <name type="synonym">Pinus glauca</name>
    <dbReference type="NCBI Taxonomy" id="3330"/>
    <lineage>
        <taxon>Eukaryota</taxon>
        <taxon>Viridiplantae</taxon>
        <taxon>Streptophyta</taxon>
        <taxon>Embryophyta</taxon>
        <taxon>Tracheophyta</taxon>
        <taxon>Spermatophyta</taxon>
        <taxon>Pinopsida</taxon>
        <taxon>Pinidae</taxon>
        <taxon>Conifers I</taxon>
        <taxon>Pinales</taxon>
        <taxon>Pinaceae</taxon>
        <taxon>Picea</taxon>
    </lineage>
</organism>